<sequence length="217" mass="24730">MAVERLETHHFMDQQDFFSASYPKEEEKEDAGDDRCSSDTQEVNKKKKKILVLGGTAFIGRTVVESLAAGGYSLVLLNRGRSYWDGKHVENAEYIQADRRDSTAFSKCIDTLTQKEVEEGRESWLAVVDFSAYKPTEMQASLDGLQGRFDMYIYISSDSVYEVCDSELWKDSPFVDESHAVRPADEARVRILRKKDTYGHVRTPHFSEVPPLSKSRP</sequence>
<dbReference type="AlphaFoldDB" id="A0A2C6LAM6"/>
<dbReference type="RefSeq" id="XP_067926421.1">
    <property type="nucleotide sequence ID" value="XM_068061604.1"/>
</dbReference>
<dbReference type="InterPro" id="IPR001509">
    <property type="entry name" value="Epimerase_deHydtase"/>
</dbReference>
<accession>A0A2C6LAM6</accession>
<dbReference type="GeneID" id="94424815"/>
<dbReference type="InterPro" id="IPR036291">
    <property type="entry name" value="NAD(P)-bd_dom_sf"/>
</dbReference>
<evidence type="ECO:0000259" key="1">
    <source>
        <dbReference type="Pfam" id="PF01370"/>
    </source>
</evidence>
<dbReference type="OrthoDB" id="332895at2759"/>
<proteinExistence type="predicted"/>
<organism evidence="2 3">
    <name type="scientific">Cystoisospora suis</name>
    <dbReference type="NCBI Taxonomy" id="483139"/>
    <lineage>
        <taxon>Eukaryota</taxon>
        <taxon>Sar</taxon>
        <taxon>Alveolata</taxon>
        <taxon>Apicomplexa</taxon>
        <taxon>Conoidasida</taxon>
        <taxon>Coccidia</taxon>
        <taxon>Eucoccidiorida</taxon>
        <taxon>Eimeriorina</taxon>
        <taxon>Sarcocystidae</taxon>
        <taxon>Cystoisospora</taxon>
    </lineage>
</organism>
<dbReference type="EMBL" id="MIGC01000553">
    <property type="protein sequence ID" value="PHJ24749.1"/>
    <property type="molecule type" value="Genomic_DNA"/>
</dbReference>
<keyword evidence="3" id="KW-1185">Reference proteome</keyword>
<dbReference type="VEuPathDB" id="ToxoDB:CSUI_001398"/>
<name>A0A2C6LAM6_9APIC</name>
<dbReference type="SUPFAM" id="SSF51735">
    <property type="entry name" value="NAD(P)-binding Rossmann-fold domains"/>
    <property type="match status" value="1"/>
</dbReference>
<reference evidence="2 3" key="1">
    <citation type="journal article" date="2017" name="Int. J. Parasitol.">
        <title>The genome of the protozoan parasite Cystoisospora suis and a reverse vaccinology approach to identify vaccine candidates.</title>
        <authorList>
            <person name="Palmieri N."/>
            <person name="Shrestha A."/>
            <person name="Ruttkowski B."/>
            <person name="Beck T."/>
            <person name="Vogl C."/>
            <person name="Tomley F."/>
            <person name="Blake D.P."/>
            <person name="Joachim A."/>
        </authorList>
    </citation>
    <scope>NUCLEOTIDE SEQUENCE [LARGE SCALE GENOMIC DNA]</scope>
    <source>
        <strain evidence="2 3">Wien I</strain>
    </source>
</reference>
<evidence type="ECO:0000313" key="3">
    <source>
        <dbReference type="Proteomes" id="UP000221165"/>
    </source>
</evidence>
<dbReference type="Proteomes" id="UP000221165">
    <property type="component" value="Unassembled WGS sequence"/>
</dbReference>
<gene>
    <name evidence="2" type="ORF">CSUI_001398</name>
</gene>
<dbReference type="Gene3D" id="3.40.50.720">
    <property type="entry name" value="NAD(P)-binding Rossmann-like Domain"/>
    <property type="match status" value="1"/>
</dbReference>
<dbReference type="Pfam" id="PF01370">
    <property type="entry name" value="Epimerase"/>
    <property type="match status" value="1"/>
</dbReference>
<comment type="caution">
    <text evidence="2">The sequence shown here is derived from an EMBL/GenBank/DDBJ whole genome shotgun (WGS) entry which is preliminary data.</text>
</comment>
<protein>
    <submittedName>
        <fullName evidence="2">Nad dependent epimerase dehydratase family protein</fullName>
    </submittedName>
</protein>
<evidence type="ECO:0000313" key="2">
    <source>
        <dbReference type="EMBL" id="PHJ24749.1"/>
    </source>
</evidence>
<feature type="domain" description="NAD-dependent epimerase/dehydratase" evidence="1">
    <location>
        <begin position="50"/>
        <end position="111"/>
    </location>
</feature>